<keyword evidence="2" id="KW-0732">Signal</keyword>
<keyword evidence="4" id="KW-1185">Reference proteome</keyword>
<gene>
    <name evidence="3" type="ORF">ACFFJK_02480</name>
</gene>
<dbReference type="EMBL" id="JBHLWP010000003">
    <property type="protein sequence ID" value="MFC0250744.1"/>
    <property type="molecule type" value="Genomic_DNA"/>
</dbReference>
<dbReference type="InterPro" id="IPR018740">
    <property type="entry name" value="DUF2282_membr"/>
</dbReference>
<dbReference type="Proteomes" id="UP001589773">
    <property type="component" value="Unassembled WGS sequence"/>
</dbReference>
<name>A0ABV6FB62_9BURK</name>
<protein>
    <submittedName>
        <fullName evidence="3">DUF2282 domain-containing protein</fullName>
    </submittedName>
</protein>
<evidence type="ECO:0000313" key="3">
    <source>
        <dbReference type="EMBL" id="MFC0250744.1"/>
    </source>
</evidence>
<comment type="caution">
    <text evidence="3">The sequence shown here is derived from an EMBL/GenBank/DDBJ whole genome shotgun (WGS) entry which is preliminary data.</text>
</comment>
<evidence type="ECO:0000313" key="4">
    <source>
        <dbReference type="Proteomes" id="UP001589773"/>
    </source>
</evidence>
<organism evidence="3 4">
    <name type="scientific">Massilia consociata</name>
    <dbReference type="NCBI Taxonomy" id="760117"/>
    <lineage>
        <taxon>Bacteria</taxon>
        <taxon>Pseudomonadati</taxon>
        <taxon>Pseudomonadota</taxon>
        <taxon>Betaproteobacteria</taxon>
        <taxon>Burkholderiales</taxon>
        <taxon>Oxalobacteraceae</taxon>
        <taxon>Telluria group</taxon>
        <taxon>Massilia</taxon>
    </lineage>
</organism>
<feature type="chain" id="PRO_5047184286" evidence="2">
    <location>
        <begin position="24"/>
        <end position="110"/>
    </location>
</feature>
<evidence type="ECO:0000256" key="1">
    <source>
        <dbReference type="SAM" id="MobiDB-lite"/>
    </source>
</evidence>
<feature type="region of interest" description="Disordered" evidence="1">
    <location>
        <begin position="84"/>
        <end position="110"/>
    </location>
</feature>
<accession>A0ABV6FB62</accession>
<dbReference type="RefSeq" id="WP_379677505.1">
    <property type="nucleotide sequence ID" value="NZ_JBHLWP010000003.1"/>
</dbReference>
<evidence type="ECO:0000256" key="2">
    <source>
        <dbReference type="SAM" id="SignalP"/>
    </source>
</evidence>
<feature type="signal peptide" evidence="2">
    <location>
        <begin position="1"/>
        <end position="23"/>
    </location>
</feature>
<sequence length="110" mass="10960">MSHRHALIAAALASVCATQAAQAAGQDQMGTPKADQETCYGVAKAGQNDCGTATHGCAGAARTDNDPAEWKFVAKGTCTKLGGSLEPGKAGDAGNAGKTQAQAVQAESKK</sequence>
<dbReference type="Pfam" id="PF10048">
    <property type="entry name" value="DUF2282"/>
    <property type="match status" value="1"/>
</dbReference>
<feature type="compositionally biased region" description="Polar residues" evidence="1">
    <location>
        <begin position="97"/>
        <end position="110"/>
    </location>
</feature>
<proteinExistence type="predicted"/>
<reference evidence="3 4" key="1">
    <citation type="submission" date="2024-09" db="EMBL/GenBank/DDBJ databases">
        <authorList>
            <person name="Sun Q."/>
            <person name="Mori K."/>
        </authorList>
    </citation>
    <scope>NUCLEOTIDE SEQUENCE [LARGE SCALE GENOMIC DNA]</scope>
    <source>
        <strain evidence="3 4">CCM 7792</strain>
    </source>
</reference>